<reference evidence="7 8" key="1">
    <citation type="journal article" date="2018" name="MBio">
        <title>Insights into the evolution of host association through the isolation and characterization of a novel human periodontal pathobiont, Desulfobulbus oralis.</title>
        <authorList>
            <person name="Cross K.L."/>
            <person name="Chirania P."/>
            <person name="Xiong W."/>
            <person name="Beall C.J."/>
            <person name="Elkins J.G."/>
            <person name="Giannone R.J."/>
            <person name="Griffen A.L."/>
            <person name="Guss A.M."/>
            <person name="Hettich R.L."/>
            <person name="Joshi S.S."/>
            <person name="Mokrzan E.M."/>
            <person name="Martin R.K."/>
            <person name="Zhulin I.B."/>
            <person name="Leys E.J."/>
            <person name="Podar M."/>
        </authorList>
    </citation>
    <scope>NUCLEOTIDE SEQUENCE [LARGE SCALE GENOMIC DNA]</scope>
    <source>
        <strain evidence="7 8">ORNL</strain>
    </source>
</reference>
<evidence type="ECO:0000256" key="2">
    <source>
        <dbReference type="ARBA" id="ARBA00011901"/>
    </source>
</evidence>
<feature type="region of interest" description="Disordered" evidence="5">
    <location>
        <begin position="352"/>
        <end position="420"/>
    </location>
</feature>
<evidence type="ECO:0000256" key="5">
    <source>
        <dbReference type="SAM" id="MobiDB-lite"/>
    </source>
</evidence>
<dbReference type="InterPro" id="IPR021731">
    <property type="entry name" value="AMIN_dom"/>
</dbReference>
<protein>
    <recommendedName>
        <fullName evidence="2">N-acetylmuramoyl-L-alanine amidase</fullName>
        <ecNumber evidence="2">3.5.1.28</ecNumber>
    </recommendedName>
</protein>
<feature type="compositionally biased region" description="Pro residues" evidence="5">
    <location>
        <begin position="206"/>
        <end position="216"/>
    </location>
</feature>
<dbReference type="Pfam" id="PF11741">
    <property type="entry name" value="AMIN"/>
    <property type="match status" value="1"/>
</dbReference>
<feature type="coiled-coil region" evidence="4">
    <location>
        <begin position="54"/>
        <end position="81"/>
    </location>
</feature>
<feature type="domain" description="MurNAc-LAA" evidence="6">
    <location>
        <begin position="516"/>
        <end position="666"/>
    </location>
</feature>
<dbReference type="GO" id="GO:0009253">
    <property type="term" value="P:peptidoglycan catabolic process"/>
    <property type="evidence" value="ECO:0007669"/>
    <property type="project" value="InterPro"/>
</dbReference>
<evidence type="ECO:0000256" key="4">
    <source>
        <dbReference type="SAM" id="Coils"/>
    </source>
</evidence>
<evidence type="ECO:0000256" key="3">
    <source>
        <dbReference type="ARBA" id="ARBA00022801"/>
    </source>
</evidence>
<dbReference type="Proteomes" id="UP000239867">
    <property type="component" value="Chromosome"/>
</dbReference>
<comment type="catalytic activity">
    <reaction evidence="1">
        <text>Hydrolyzes the link between N-acetylmuramoyl residues and L-amino acid residues in certain cell-wall glycopeptides.</text>
        <dbReference type="EC" id="3.5.1.28"/>
    </reaction>
</comment>
<dbReference type="Gene3D" id="3.40.630.40">
    <property type="entry name" value="Zn-dependent exopeptidases"/>
    <property type="match status" value="1"/>
</dbReference>
<accession>A0A2L1GLP0</accession>
<dbReference type="InterPro" id="IPR011990">
    <property type="entry name" value="TPR-like_helical_dom_sf"/>
</dbReference>
<keyword evidence="8" id="KW-1185">Reference proteome</keyword>
<feature type="compositionally biased region" description="Polar residues" evidence="5">
    <location>
        <begin position="396"/>
        <end position="407"/>
    </location>
</feature>
<sequence length="679" mass="74232">MSSFHYIKAMHLQYARPAFFVLFAGLLFLGIPPCLLEAAPPVRIMPLPQVRVLAGSAEDLYARAKTEHERLEQNGEQAQSRDRWLACVRQFRRVQLMRKNEELTANSLFMQGRLYRQMFEHFRMPLDLDNAIDSFYDVAASYPANSLADDALYYAAEASLMHPAKKVQAPELLHKIVKDYPGGDHAGLAADLLRRLNRPPVQAQAAPPPAPPPPTARPADTGARTSESPAASPAPLGQEKARVQQIKHWSSDDYTRIVIPATRAVAYTHRLLEKKDGMPPRLLIDFADSLLAKDNKEPVAIGDGLLRQVRSGQYTMDTVRVVLDIESISDYKIFSLPDPFRVIVDVRGVKTVSRPRPEAPRSRPSVRTALDAPAGTLVRGVGGTFVAPGAPRPGTAPSQTAGSTASTPEAGEEQPPAGIPNLTEQKKWAASATEASGGGKAATLSLAQQLGLGVHHIVIDPGHGGKDPGAMDYGVKEKDVVLRLARIVAGKLQEQYGYQVSFTRNRDIFIPLEERTAIANAKKADLFLSLHANANSDKRVGGVETYYLNLATDAHAMRVAARENATSTRNIGELQDILRDLLKNAKIDESSKLAHAIQASLSRGLKQKYNIRNLGVKQAPFFVLIGAEMPAVLVEISFITNRNEARLMQNPAYLEQIATGIAQGLNSYVQHHHSASLMN</sequence>
<evidence type="ECO:0000313" key="8">
    <source>
        <dbReference type="Proteomes" id="UP000239867"/>
    </source>
</evidence>
<feature type="region of interest" description="Disordered" evidence="5">
    <location>
        <begin position="200"/>
        <end position="244"/>
    </location>
</feature>
<dbReference type="PANTHER" id="PTHR30404:SF0">
    <property type="entry name" value="N-ACETYLMURAMOYL-L-ALANINE AMIDASE AMIC"/>
    <property type="match status" value="1"/>
</dbReference>
<dbReference type="SUPFAM" id="SSF53187">
    <property type="entry name" value="Zn-dependent exopeptidases"/>
    <property type="match status" value="1"/>
</dbReference>
<dbReference type="Gene3D" id="2.60.40.3500">
    <property type="match status" value="1"/>
</dbReference>
<dbReference type="Gene3D" id="1.25.40.10">
    <property type="entry name" value="Tetratricopeptide repeat domain"/>
    <property type="match status" value="1"/>
</dbReference>
<dbReference type="AlphaFoldDB" id="A0A2L1GLP0"/>
<dbReference type="KEGG" id="deo:CAY53_03035"/>
<proteinExistence type="predicted"/>
<dbReference type="PANTHER" id="PTHR30404">
    <property type="entry name" value="N-ACETYLMURAMOYL-L-ALANINE AMIDASE"/>
    <property type="match status" value="1"/>
</dbReference>
<dbReference type="SMART" id="SM00646">
    <property type="entry name" value="Ami_3"/>
    <property type="match status" value="1"/>
</dbReference>
<dbReference type="Pfam" id="PF01520">
    <property type="entry name" value="Amidase_3"/>
    <property type="match status" value="1"/>
</dbReference>
<dbReference type="EMBL" id="CP021255">
    <property type="protein sequence ID" value="AVD70583.1"/>
    <property type="molecule type" value="Genomic_DNA"/>
</dbReference>
<dbReference type="GO" id="GO:0030288">
    <property type="term" value="C:outer membrane-bounded periplasmic space"/>
    <property type="evidence" value="ECO:0007669"/>
    <property type="project" value="TreeGrafter"/>
</dbReference>
<dbReference type="GO" id="GO:0008745">
    <property type="term" value="F:N-acetylmuramoyl-L-alanine amidase activity"/>
    <property type="evidence" value="ECO:0007669"/>
    <property type="project" value="UniProtKB-EC"/>
</dbReference>
<name>A0A2L1GLP0_9BACT</name>
<gene>
    <name evidence="7" type="ORF">CAY53_03035</name>
</gene>
<dbReference type="EC" id="3.5.1.28" evidence="2"/>
<evidence type="ECO:0000313" key="7">
    <source>
        <dbReference type="EMBL" id="AVD70583.1"/>
    </source>
</evidence>
<dbReference type="InterPro" id="IPR050695">
    <property type="entry name" value="N-acetylmuramoyl_amidase_3"/>
</dbReference>
<organism evidence="7 8">
    <name type="scientific">Desulfobulbus oralis</name>
    <dbReference type="NCBI Taxonomy" id="1986146"/>
    <lineage>
        <taxon>Bacteria</taxon>
        <taxon>Pseudomonadati</taxon>
        <taxon>Thermodesulfobacteriota</taxon>
        <taxon>Desulfobulbia</taxon>
        <taxon>Desulfobulbales</taxon>
        <taxon>Desulfobulbaceae</taxon>
        <taxon>Desulfobulbus</taxon>
    </lineage>
</organism>
<dbReference type="FunFam" id="3.40.630.40:FF:000005">
    <property type="entry name" value="N-acetylmuramoyl-L-alanine amidase (AmiA)"/>
    <property type="match status" value="1"/>
</dbReference>
<dbReference type="OrthoDB" id="9806267at2"/>
<evidence type="ECO:0000256" key="1">
    <source>
        <dbReference type="ARBA" id="ARBA00001561"/>
    </source>
</evidence>
<evidence type="ECO:0000259" key="6">
    <source>
        <dbReference type="SMART" id="SM00646"/>
    </source>
</evidence>
<dbReference type="InterPro" id="IPR002508">
    <property type="entry name" value="MurNAc-LAA_cat"/>
</dbReference>
<keyword evidence="4" id="KW-0175">Coiled coil</keyword>
<dbReference type="CDD" id="cd02696">
    <property type="entry name" value="MurNAc-LAA"/>
    <property type="match status" value="1"/>
</dbReference>
<keyword evidence="3" id="KW-0378">Hydrolase</keyword>